<feature type="compositionally biased region" description="Polar residues" evidence="3">
    <location>
        <begin position="145"/>
        <end position="158"/>
    </location>
</feature>
<evidence type="ECO:0000256" key="4">
    <source>
        <dbReference type="SAM" id="Phobius"/>
    </source>
</evidence>
<evidence type="ECO:0000313" key="7">
    <source>
        <dbReference type="EMBL" id="MYL48947.1"/>
    </source>
</evidence>
<feature type="compositionally biased region" description="Acidic residues" evidence="3">
    <location>
        <begin position="125"/>
        <end position="144"/>
    </location>
</feature>
<accession>A0A845DZR9</accession>
<feature type="region of interest" description="Disordered" evidence="3">
    <location>
        <begin position="122"/>
        <end position="158"/>
    </location>
</feature>
<dbReference type="GO" id="GO:0046688">
    <property type="term" value="P:response to copper ion"/>
    <property type="evidence" value="ECO:0007669"/>
    <property type="project" value="InterPro"/>
</dbReference>
<sequence>MKYIPIMFCLLIVFALPTMVGAHTHLESSEPESGGALTPENPIVTLTFDSKVQEPTDLTVTGEDGEDFKIESYTHSPENVIEFSIPEGVGSGDIEVFYSIIGEDGHVMENQLTYTYTVKEAATAPEEDTETEEPSTTSGEDENTSGEATESDQVAASNQGNESMVWIVPVLGFGILVTAVLVFLGIRKKS</sequence>
<dbReference type="GO" id="GO:0042597">
    <property type="term" value="C:periplasmic space"/>
    <property type="evidence" value="ECO:0007669"/>
    <property type="project" value="InterPro"/>
</dbReference>
<dbReference type="SUPFAM" id="SSF81296">
    <property type="entry name" value="E set domains"/>
    <property type="match status" value="1"/>
</dbReference>
<keyword evidence="4" id="KW-1133">Transmembrane helix</keyword>
<feature type="transmembrane region" description="Helical" evidence="4">
    <location>
        <begin position="164"/>
        <end position="186"/>
    </location>
</feature>
<dbReference type="GO" id="GO:0005507">
    <property type="term" value="F:copper ion binding"/>
    <property type="evidence" value="ECO:0007669"/>
    <property type="project" value="InterPro"/>
</dbReference>
<feature type="chain" id="PRO_5032771762" description="CopC domain-containing protein" evidence="5">
    <location>
        <begin position="23"/>
        <end position="190"/>
    </location>
</feature>
<evidence type="ECO:0000256" key="5">
    <source>
        <dbReference type="SAM" id="SignalP"/>
    </source>
</evidence>
<evidence type="ECO:0000256" key="1">
    <source>
        <dbReference type="ARBA" id="ARBA00022729"/>
    </source>
</evidence>
<dbReference type="OrthoDB" id="2353937at2"/>
<dbReference type="RefSeq" id="WP_160912850.1">
    <property type="nucleotide sequence ID" value="NZ_WMEZ01000001.1"/>
</dbReference>
<reference evidence="7 8" key="1">
    <citation type="submission" date="2019-11" db="EMBL/GenBank/DDBJ databases">
        <title>Genome sequences of 17 halophilic strains isolated from different environments.</title>
        <authorList>
            <person name="Furrow R.E."/>
        </authorList>
    </citation>
    <scope>NUCLEOTIDE SEQUENCE [LARGE SCALE GENOMIC DNA]</scope>
    <source>
        <strain evidence="7 8">22505_10_Sand</strain>
    </source>
</reference>
<keyword evidence="1 5" id="KW-0732">Signal</keyword>
<protein>
    <recommendedName>
        <fullName evidence="6">CopC domain-containing protein</fullName>
    </recommendedName>
</protein>
<evidence type="ECO:0000313" key="8">
    <source>
        <dbReference type="Proteomes" id="UP000447393"/>
    </source>
</evidence>
<feature type="domain" description="CopC" evidence="6">
    <location>
        <begin position="23"/>
        <end position="115"/>
    </location>
</feature>
<dbReference type="Pfam" id="PF04234">
    <property type="entry name" value="CopC"/>
    <property type="match status" value="1"/>
</dbReference>
<comment type="caution">
    <text evidence="7">The sequence shown here is derived from an EMBL/GenBank/DDBJ whole genome shotgun (WGS) entry which is preliminary data.</text>
</comment>
<evidence type="ECO:0000256" key="2">
    <source>
        <dbReference type="ARBA" id="ARBA00023008"/>
    </source>
</evidence>
<dbReference type="EMBL" id="WMEZ01000001">
    <property type="protein sequence ID" value="MYL48947.1"/>
    <property type="molecule type" value="Genomic_DNA"/>
</dbReference>
<dbReference type="InterPro" id="IPR007348">
    <property type="entry name" value="CopC_dom"/>
</dbReference>
<dbReference type="Gene3D" id="2.60.40.1220">
    <property type="match status" value="1"/>
</dbReference>
<dbReference type="AlphaFoldDB" id="A0A845DZR9"/>
<dbReference type="InterPro" id="IPR014756">
    <property type="entry name" value="Ig_E-set"/>
</dbReference>
<keyword evidence="4" id="KW-0812">Transmembrane</keyword>
<organism evidence="7 8">
    <name type="scientific">Halobacillus litoralis</name>
    <dbReference type="NCBI Taxonomy" id="45668"/>
    <lineage>
        <taxon>Bacteria</taxon>
        <taxon>Bacillati</taxon>
        <taxon>Bacillota</taxon>
        <taxon>Bacilli</taxon>
        <taxon>Bacillales</taxon>
        <taxon>Bacillaceae</taxon>
        <taxon>Halobacillus</taxon>
    </lineage>
</organism>
<dbReference type="Proteomes" id="UP000447393">
    <property type="component" value="Unassembled WGS sequence"/>
</dbReference>
<proteinExistence type="predicted"/>
<gene>
    <name evidence="7" type="ORF">GLV98_05595</name>
</gene>
<feature type="signal peptide" evidence="5">
    <location>
        <begin position="1"/>
        <end position="22"/>
    </location>
</feature>
<keyword evidence="2" id="KW-0186">Copper</keyword>
<evidence type="ECO:0000259" key="6">
    <source>
        <dbReference type="Pfam" id="PF04234"/>
    </source>
</evidence>
<dbReference type="InterPro" id="IPR014755">
    <property type="entry name" value="Cu-Rt/internalin_Ig-like"/>
</dbReference>
<evidence type="ECO:0000256" key="3">
    <source>
        <dbReference type="SAM" id="MobiDB-lite"/>
    </source>
</evidence>
<name>A0A845DZR9_9BACI</name>
<keyword evidence="4" id="KW-0472">Membrane</keyword>